<sequence>MTRYARQKGTATILFAILIPALFGMFVLGIDGVKALQDKARLLDATEAASLAVSARTVDVDDSTDLELAETLVNEYLLEYMRDIVKIESTNIIKKHCDQIPECLANLQQGGHRYFQYQVIAQTQHQPWFIGGLQTLPETYSVAGRSFVNKYQNRAIDVAFIADFSGSMQDEWTGGSKEKYQDLFDVVSEVMAELQKYNDLEADDTNHVAFIPYNRYTSPAEETFSYPKDGKSGNDEEMRRCYMSYVVPNGSSTITISNATKTANNWDEPNYFRQIELGKDDFKDTAGGCRLNYESISSSSSKTNYQNLYLKSKFWDIPFTDNFKQVEGTIRTFDPWYGTSSYQGLIRAARLFKERVDANKANDQRLLIILSDGQDNYPTTMTRLNDAGLCDEIRGALSDPQKEIEAKIALIGFDYKVDSTNPGLRACVGEDNVYKANNRDEILNTILELITEEIGRLSPST</sequence>
<name>A0ABP9FHI1_9GAMM</name>
<evidence type="ECO:0000313" key="3">
    <source>
        <dbReference type="EMBL" id="GAA4902405.1"/>
    </source>
</evidence>
<dbReference type="RefSeq" id="WP_345337348.1">
    <property type="nucleotide sequence ID" value="NZ_BAABJZ010000106.1"/>
</dbReference>
<keyword evidence="4" id="KW-1185">Reference proteome</keyword>
<dbReference type="InterPro" id="IPR028087">
    <property type="entry name" value="Tad_N"/>
</dbReference>
<dbReference type="PROSITE" id="PS50234">
    <property type="entry name" value="VWFA"/>
    <property type="match status" value="1"/>
</dbReference>
<evidence type="ECO:0000256" key="1">
    <source>
        <dbReference type="SAM" id="Phobius"/>
    </source>
</evidence>
<dbReference type="Proteomes" id="UP001499988">
    <property type="component" value="Unassembled WGS sequence"/>
</dbReference>
<keyword evidence="1" id="KW-1133">Transmembrane helix</keyword>
<evidence type="ECO:0000313" key="4">
    <source>
        <dbReference type="Proteomes" id="UP001499988"/>
    </source>
</evidence>
<proteinExistence type="predicted"/>
<keyword evidence="1" id="KW-0472">Membrane</keyword>
<feature type="domain" description="VWFA" evidence="2">
    <location>
        <begin position="157"/>
        <end position="450"/>
    </location>
</feature>
<dbReference type="InterPro" id="IPR036465">
    <property type="entry name" value="vWFA_dom_sf"/>
</dbReference>
<evidence type="ECO:0000259" key="2">
    <source>
        <dbReference type="PROSITE" id="PS50234"/>
    </source>
</evidence>
<organism evidence="3 4">
    <name type="scientific">Ferrimonas pelagia</name>
    <dbReference type="NCBI Taxonomy" id="1177826"/>
    <lineage>
        <taxon>Bacteria</taxon>
        <taxon>Pseudomonadati</taxon>
        <taxon>Pseudomonadota</taxon>
        <taxon>Gammaproteobacteria</taxon>
        <taxon>Alteromonadales</taxon>
        <taxon>Ferrimonadaceae</taxon>
        <taxon>Ferrimonas</taxon>
    </lineage>
</organism>
<keyword evidence="1" id="KW-0812">Transmembrane</keyword>
<reference evidence="4" key="1">
    <citation type="journal article" date="2019" name="Int. J. Syst. Evol. Microbiol.">
        <title>The Global Catalogue of Microorganisms (GCM) 10K type strain sequencing project: providing services to taxonomists for standard genome sequencing and annotation.</title>
        <authorList>
            <consortium name="The Broad Institute Genomics Platform"/>
            <consortium name="The Broad Institute Genome Sequencing Center for Infectious Disease"/>
            <person name="Wu L."/>
            <person name="Ma J."/>
        </authorList>
    </citation>
    <scope>NUCLEOTIDE SEQUENCE [LARGE SCALE GENOMIC DNA]</scope>
    <source>
        <strain evidence="4">JCM 18401</strain>
    </source>
</reference>
<dbReference type="Pfam" id="PF13400">
    <property type="entry name" value="Tad"/>
    <property type="match status" value="1"/>
</dbReference>
<comment type="caution">
    <text evidence="3">The sequence shown here is derived from an EMBL/GenBank/DDBJ whole genome shotgun (WGS) entry which is preliminary data.</text>
</comment>
<dbReference type="InterPro" id="IPR002035">
    <property type="entry name" value="VWF_A"/>
</dbReference>
<gene>
    <name evidence="3" type="ORF">GCM10023333_40590</name>
</gene>
<accession>A0ABP9FHI1</accession>
<dbReference type="Gene3D" id="3.40.50.410">
    <property type="entry name" value="von Willebrand factor, type A domain"/>
    <property type="match status" value="1"/>
</dbReference>
<protein>
    <submittedName>
        <fullName evidence="3">Pilus assembly protein</fullName>
    </submittedName>
</protein>
<dbReference type="EMBL" id="BAABJZ010000106">
    <property type="protein sequence ID" value="GAA4902405.1"/>
    <property type="molecule type" value="Genomic_DNA"/>
</dbReference>
<dbReference type="SUPFAM" id="SSF53300">
    <property type="entry name" value="vWA-like"/>
    <property type="match status" value="1"/>
</dbReference>
<feature type="transmembrane region" description="Helical" evidence="1">
    <location>
        <begin position="12"/>
        <end position="30"/>
    </location>
</feature>